<organism evidence="1 2">
    <name type="scientific">Colletotrichum musicola</name>
    <dbReference type="NCBI Taxonomy" id="2175873"/>
    <lineage>
        <taxon>Eukaryota</taxon>
        <taxon>Fungi</taxon>
        <taxon>Dikarya</taxon>
        <taxon>Ascomycota</taxon>
        <taxon>Pezizomycotina</taxon>
        <taxon>Sordariomycetes</taxon>
        <taxon>Hypocreomycetidae</taxon>
        <taxon>Glomerellales</taxon>
        <taxon>Glomerellaceae</taxon>
        <taxon>Colletotrichum</taxon>
        <taxon>Colletotrichum orchidearum species complex</taxon>
    </lineage>
</organism>
<dbReference type="Proteomes" id="UP000639643">
    <property type="component" value="Unassembled WGS sequence"/>
</dbReference>
<evidence type="ECO:0000313" key="1">
    <source>
        <dbReference type="EMBL" id="KAF6822317.1"/>
    </source>
</evidence>
<reference evidence="1" key="1">
    <citation type="journal article" date="2020" name="Phytopathology">
        <title>Genome Sequence Resources of Colletotrichum truncatum, C. plurivorum, C. musicola, and C. sojae: Four Species Pathogenic to Soybean (Glycine max).</title>
        <authorList>
            <person name="Rogerio F."/>
            <person name="Boufleur T.R."/>
            <person name="Ciampi-Guillardi M."/>
            <person name="Sukno S.A."/>
            <person name="Thon M.R."/>
            <person name="Massola Junior N.S."/>
            <person name="Baroncelli R."/>
        </authorList>
    </citation>
    <scope>NUCLEOTIDE SEQUENCE</scope>
    <source>
        <strain evidence="1">LFN0074</strain>
    </source>
</reference>
<keyword evidence="2" id="KW-1185">Reference proteome</keyword>
<evidence type="ECO:0000313" key="2">
    <source>
        <dbReference type="Proteomes" id="UP000639643"/>
    </source>
</evidence>
<protein>
    <submittedName>
        <fullName evidence="1">Uncharacterized protein</fullName>
    </submittedName>
</protein>
<proteinExistence type="predicted"/>
<dbReference type="EMBL" id="WIGM01000547">
    <property type="protein sequence ID" value="KAF6822317.1"/>
    <property type="molecule type" value="Genomic_DNA"/>
</dbReference>
<sequence length="122" mass="12408">MLSSTRLRAKSTPREGQVEAVAGAKSLAALPISPPPALSAEGAYVAIPERGHLQVASVVLDSEGLVLNDVVAPAGVVPDVHPLAVSVAAGVGIDADDVGYCSGDEVEGDCERLSEMNGEGFW</sequence>
<accession>A0A8H6N6M8</accession>
<dbReference type="AlphaFoldDB" id="A0A8H6N6M8"/>
<gene>
    <name evidence="1" type="ORF">CMUS01_11122</name>
</gene>
<comment type="caution">
    <text evidence="1">The sequence shown here is derived from an EMBL/GenBank/DDBJ whole genome shotgun (WGS) entry which is preliminary data.</text>
</comment>
<name>A0A8H6N6M8_9PEZI</name>